<dbReference type="STRING" id="2512241.A0A553HQH3"/>
<dbReference type="EMBL" id="VFLP01000058">
    <property type="protein sequence ID" value="TRX90203.1"/>
    <property type="molecule type" value="Genomic_DNA"/>
</dbReference>
<dbReference type="OrthoDB" id="9930022at2759"/>
<dbReference type="Proteomes" id="UP000319160">
    <property type="component" value="Unassembled WGS sequence"/>
</dbReference>
<reference evidence="2" key="1">
    <citation type="submission" date="2019-06" db="EMBL/GenBank/DDBJ databases">
        <title>Draft genome sequence of the griseofulvin-producing fungus Xylaria cubensis strain G536.</title>
        <authorList>
            <person name="Mead M.E."/>
            <person name="Raja H.A."/>
            <person name="Steenwyk J.L."/>
            <person name="Knowles S.L."/>
            <person name="Oberlies N.H."/>
            <person name="Rokas A."/>
        </authorList>
    </citation>
    <scope>NUCLEOTIDE SEQUENCE [LARGE SCALE GENOMIC DNA]</scope>
    <source>
        <strain evidence="2">G536</strain>
    </source>
</reference>
<dbReference type="AlphaFoldDB" id="A0A553HQH3"/>
<keyword evidence="2" id="KW-1185">Reference proteome</keyword>
<gene>
    <name evidence="1" type="ORF">FHL15_008931</name>
</gene>
<sequence length="311" mass="35043">MAFGESADATFSLGGLADPTPSSCAFMSTSNAIPTMLGNDMDLPPDATFHLHSDFSSLLGTLPENSSFLPDPWASPFTGLSNTPREKTLVRKDYSKMTPMCDDYAPWQLADPSTKAAFTLSMLKKLHVKFAQNSCTLYIHRYLYKDNMPRCILQAFTMCLLYTNQTEANRGVVLRVLHDSVTELKAGSSSKNLVPQRKLARVHALMFYQSIRMFDGDVTLGQQADDDMELLESWNNELCKVNDNLEDLVEKGDAAREHPPESWERWIFAETVRRTCIMGICLQRVWGMLKTRLKSGTGDDLDEFAFYFLTL</sequence>
<accession>A0A553HQH3</accession>
<comment type="caution">
    <text evidence="1">The sequence shown here is derived from an EMBL/GenBank/DDBJ whole genome shotgun (WGS) entry which is preliminary data.</text>
</comment>
<evidence type="ECO:0000313" key="1">
    <source>
        <dbReference type="EMBL" id="TRX90203.1"/>
    </source>
</evidence>
<proteinExistence type="predicted"/>
<evidence type="ECO:0000313" key="2">
    <source>
        <dbReference type="Proteomes" id="UP000319160"/>
    </source>
</evidence>
<organism evidence="1 2">
    <name type="scientific">Xylaria flabelliformis</name>
    <dbReference type="NCBI Taxonomy" id="2512241"/>
    <lineage>
        <taxon>Eukaryota</taxon>
        <taxon>Fungi</taxon>
        <taxon>Dikarya</taxon>
        <taxon>Ascomycota</taxon>
        <taxon>Pezizomycotina</taxon>
        <taxon>Sordariomycetes</taxon>
        <taxon>Xylariomycetidae</taxon>
        <taxon>Xylariales</taxon>
        <taxon>Xylariaceae</taxon>
        <taxon>Xylaria</taxon>
    </lineage>
</organism>
<name>A0A553HQH3_9PEZI</name>
<protein>
    <submittedName>
        <fullName evidence="1">Uncharacterized protein</fullName>
    </submittedName>
</protein>